<evidence type="ECO:0000256" key="3">
    <source>
        <dbReference type="ARBA" id="ARBA00013368"/>
    </source>
</evidence>
<dbReference type="SUPFAM" id="SSF52540">
    <property type="entry name" value="P-loop containing nucleoside triphosphate hydrolases"/>
    <property type="match status" value="1"/>
</dbReference>
<proteinExistence type="inferred from homology"/>
<feature type="coiled-coil region" evidence="4">
    <location>
        <begin position="125"/>
        <end position="152"/>
    </location>
</feature>
<comment type="similarity">
    <text evidence="1">Belongs to the SMC family. SbcC subfamily.</text>
</comment>
<dbReference type="Proteomes" id="UP000014417">
    <property type="component" value="Unassembled WGS sequence"/>
</dbReference>
<sequence length="790" mass="88150">MASNISSILGVHVCSGAFDSGHDIDLFGSLQSEGNNPKPVRASVIFGHNGSGKSTIAREIAAISRGESDGYLYDENNGALSLADNERAGIRVFDEDYVELKTRIKGDGLDSIVMLGKQVAAADAIEEIEKSISDVKAEIEALDSKIAELEKGSNSVYELEKKAKESVKSAGWAERRQKITGTKPNLGKNSWIDVQNAKTDENRETLGQRFEVKLSIFEKARAAGQDEISPVPSIDFAPYDEGYLTELLSRQIDNPELSEREQRILELVKNDNQPIVDAAVDVFSSEDTRVCPMCQQEVSQEHKESIVASIRKVLNKAVEEFRAELSAASLLRLDETIDIPDQVTESAKASLKDAFLEVNRFIDEYNSRIELRKANIYTAQSADALGLGTALEKLEIALESVNSEIGSINDAIKGRKTLEEGLLRLNDEISRTDARQDIESWKTTEGNLANAKDSKVNKLMEQRRLLSEKEQQEAALKQIGIAVDVINSYLTNVYFDSDRFKLVLDGEQYKVLSHGQSVAPDNISTGERNVLALCYFFTEGGEGKEQGHADDDPQYVVLDDPISSFDMENRVGVCSLIRERAECILQSNDESKITVLTHDSSVMHDLQKVFEDIRMLTMSKSFAFNTRKLVGTATEAVTKGTEYAALLNRAYRFANSTTEDLDESYVIGNILRRIVEGYGTFNYGIGVEELFRDQDFAGRLGSHLPYIKSAMYRLMLNDESHLRDRVSTMNPSDRFERFSYEDKRSCAQCVLLMLYKLDQTHVKRQLKGISIAELQRQVAAWETRFSGQPA</sequence>
<evidence type="ECO:0000256" key="4">
    <source>
        <dbReference type="SAM" id="Coils"/>
    </source>
</evidence>
<dbReference type="PANTHER" id="PTHR32114">
    <property type="entry name" value="ABC TRANSPORTER ABCH.3"/>
    <property type="match status" value="1"/>
</dbReference>
<keyword evidence="4" id="KW-0175">Coiled coil</keyword>
<feature type="domain" description="Protein CR006 P-loop" evidence="5">
    <location>
        <begin position="37"/>
        <end position="726"/>
    </location>
</feature>
<dbReference type="EMBL" id="AGZR01000005">
    <property type="protein sequence ID" value="EPD33057.1"/>
    <property type="molecule type" value="Genomic_DNA"/>
</dbReference>
<keyword evidence="7" id="KW-1185">Reference proteome</keyword>
<gene>
    <name evidence="6" type="ORF">HMPREF9306_00586</name>
</gene>
<dbReference type="InterPro" id="IPR027417">
    <property type="entry name" value="P-loop_NTPase"/>
</dbReference>
<organism evidence="6 7">
    <name type="scientific">Propionimicrobium lymphophilum ACS-093-V-SCH5</name>
    <dbReference type="NCBI Taxonomy" id="883161"/>
    <lineage>
        <taxon>Bacteria</taxon>
        <taxon>Bacillati</taxon>
        <taxon>Actinomycetota</taxon>
        <taxon>Actinomycetes</taxon>
        <taxon>Propionibacteriales</taxon>
        <taxon>Propionibacteriaceae</taxon>
        <taxon>Propionimicrobium</taxon>
    </lineage>
</organism>
<dbReference type="OrthoDB" id="4428168at2"/>
<evidence type="ECO:0000313" key="6">
    <source>
        <dbReference type="EMBL" id="EPD33057.1"/>
    </source>
</evidence>
<protein>
    <recommendedName>
        <fullName evidence="3">Nuclease SbcCD subunit C</fullName>
    </recommendedName>
</protein>
<dbReference type="HOGENOM" id="CLU_337980_0_0_11"/>
<dbReference type="RefSeq" id="WP_016455432.1">
    <property type="nucleotide sequence ID" value="NZ_KE150269.1"/>
</dbReference>
<dbReference type="Pfam" id="PF13166">
    <property type="entry name" value="AAA_13"/>
    <property type="match status" value="1"/>
</dbReference>
<comment type="caution">
    <text evidence="6">The sequence shown here is derived from an EMBL/GenBank/DDBJ whole genome shotgun (WGS) entry which is preliminary data.</text>
</comment>
<reference evidence="6 7" key="1">
    <citation type="submission" date="2013-04" db="EMBL/GenBank/DDBJ databases">
        <title>The Genome Sequence of Propionimicrobium lymphophilum ACS-093-V-SCH5.</title>
        <authorList>
            <consortium name="The Broad Institute Genomics Platform"/>
            <person name="Earl A."/>
            <person name="Ward D."/>
            <person name="Feldgarden M."/>
            <person name="Gevers D."/>
            <person name="Saerens B."/>
            <person name="Vaneechoutte M."/>
            <person name="Walker B."/>
            <person name="Young S."/>
            <person name="Zeng Q."/>
            <person name="Gargeya S."/>
            <person name="Fitzgerald M."/>
            <person name="Haas B."/>
            <person name="Abouelleil A."/>
            <person name="Allen A.W."/>
            <person name="Alvarado L."/>
            <person name="Arachchi H.M."/>
            <person name="Berlin A.M."/>
            <person name="Chapman S.B."/>
            <person name="Gainer-Dewar J."/>
            <person name="Goldberg J."/>
            <person name="Griggs A."/>
            <person name="Gujja S."/>
            <person name="Hansen M."/>
            <person name="Howarth C."/>
            <person name="Imamovic A."/>
            <person name="Ireland A."/>
            <person name="Larimer J."/>
            <person name="McCowan C."/>
            <person name="Murphy C."/>
            <person name="Pearson M."/>
            <person name="Poon T.W."/>
            <person name="Priest M."/>
            <person name="Roberts A."/>
            <person name="Saif S."/>
            <person name="Shea T."/>
            <person name="Sisk P."/>
            <person name="Sykes S."/>
            <person name="Wortman J."/>
            <person name="Nusbaum C."/>
            <person name="Birren B."/>
        </authorList>
    </citation>
    <scope>NUCLEOTIDE SEQUENCE [LARGE SCALE GENOMIC DNA]</scope>
    <source>
        <strain evidence="6 7">ACS-093-V-SCH5</strain>
    </source>
</reference>
<evidence type="ECO:0000256" key="2">
    <source>
        <dbReference type="ARBA" id="ARBA00011322"/>
    </source>
</evidence>
<name>S2WK48_9ACTN</name>
<comment type="subunit">
    <text evidence="2">Heterodimer of SbcC and SbcD.</text>
</comment>
<dbReference type="AlphaFoldDB" id="S2WK48"/>
<evidence type="ECO:0000313" key="7">
    <source>
        <dbReference type="Proteomes" id="UP000014417"/>
    </source>
</evidence>
<accession>S2WK48</accession>
<dbReference type="PANTHER" id="PTHR32114:SF2">
    <property type="entry name" value="ABC TRANSPORTER ABCH.3"/>
    <property type="match status" value="1"/>
</dbReference>
<dbReference type="PATRIC" id="fig|883161.3.peg.592"/>
<evidence type="ECO:0000259" key="5">
    <source>
        <dbReference type="Pfam" id="PF13166"/>
    </source>
</evidence>
<dbReference type="InterPro" id="IPR026866">
    <property type="entry name" value="CR006_AAA"/>
</dbReference>
<dbReference type="Gene3D" id="3.40.50.300">
    <property type="entry name" value="P-loop containing nucleotide triphosphate hydrolases"/>
    <property type="match status" value="2"/>
</dbReference>
<evidence type="ECO:0000256" key="1">
    <source>
        <dbReference type="ARBA" id="ARBA00006930"/>
    </source>
</evidence>